<evidence type="ECO:0000256" key="7">
    <source>
        <dbReference type="ARBA" id="ARBA00022840"/>
    </source>
</evidence>
<dbReference type="GO" id="GO:0033786">
    <property type="term" value="F:heptose-1-phosphate adenylyltransferase activity"/>
    <property type="evidence" value="ECO:0007669"/>
    <property type="project" value="UniProtKB-UniRule"/>
</dbReference>
<dbReference type="GO" id="GO:0016773">
    <property type="term" value="F:phosphotransferase activity, alcohol group as acceptor"/>
    <property type="evidence" value="ECO:0007669"/>
    <property type="project" value="InterPro"/>
</dbReference>
<comment type="similarity">
    <text evidence="10">In the C-terminal section; belongs to the cytidylyltransferase family.</text>
</comment>
<evidence type="ECO:0000313" key="14">
    <source>
        <dbReference type="Proteomes" id="UP000698963"/>
    </source>
</evidence>
<dbReference type="InterPro" id="IPR004821">
    <property type="entry name" value="Cyt_trans-like"/>
</dbReference>
<evidence type="ECO:0000256" key="6">
    <source>
        <dbReference type="ARBA" id="ARBA00022777"/>
    </source>
</evidence>
<comment type="pathway">
    <text evidence="10">Nucleotide-sugar biosynthesis; ADP-L-glycero-beta-D-manno-heptose biosynthesis; ADP-L-glycero-beta-D-manno-heptose from D-glycero-beta-D-manno-heptose 7-phosphate: step 1/4.</text>
</comment>
<comment type="caution">
    <text evidence="13">The sequence shown here is derived from an EMBL/GenBank/DDBJ whole genome shotgun (WGS) entry which is preliminary data.</text>
</comment>
<sequence length="497" mass="53894">MMLSSYIDLFPQVNILCIGDMMLDHFVYGDINRISPEAPVPVFNSLGEKKMLGGAGNVVANCAALGCRVNAVCVLGEDEAGRFVRETLGRLADRTLFLHSRGVPTIEKTRIIAGNNHIIRIDSEKKFSIDLFADPQTEQTLETLMAQADVILLSDYLKGVLAPENCRRIISLARENGKKVLVDPKGNDYARYAGAFLVKPNLKELSLATGITCRPEAEDFEDELLRAAGMLFSKFHMENLIITLSEHGMAFVSSAKPDTLLHISTEGKEVCDVSGAGDTCLSVLGAALAAGAEVKDAMKLANTAAGIVVGKVGTATVTGAELKSALSRRESSSNGPAWKVKRKIISREEAQAVASEARAAGKKVGFTNGCFDLLHYGHLSSFMQAREYCDLFIVGLNTDASVRRLKGESRPVQDEKSRSLLLASLEMVDFVVLFNEDTALPLVEAIRPDVILKEGYSLDRWPEGRFVESCGGKAVALERMEGYSTTSLVSRIKGQPQ</sequence>
<evidence type="ECO:0000256" key="2">
    <source>
        <dbReference type="ARBA" id="ARBA00003753"/>
    </source>
</evidence>
<comment type="catalytic activity">
    <reaction evidence="10">
        <text>D-glycero-beta-D-manno-heptose 7-phosphate + ATP = D-glycero-beta-D-manno-heptose 1,7-bisphosphate + ADP + H(+)</text>
        <dbReference type="Rhea" id="RHEA:27473"/>
        <dbReference type="ChEBI" id="CHEBI:15378"/>
        <dbReference type="ChEBI" id="CHEBI:30616"/>
        <dbReference type="ChEBI" id="CHEBI:60204"/>
        <dbReference type="ChEBI" id="CHEBI:60208"/>
        <dbReference type="ChEBI" id="CHEBI:456216"/>
        <dbReference type="EC" id="2.7.1.167"/>
    </reaction>
</comment>
<dbReference type="InterPro" id="IPR029056">
    <property type="entry name" value="Ribokinase-like"/>
</dbReference>
<dbReference type="CDD" id="cd01172">
    <property type="entry name" value="RfaE_like"/>
    <property type="match status" value="1"/>
</dbReference>
<evidence type="ECO:0000256" key="9">
    <source>
        <dbReference type="ARBA" id="ARBA00023277"/>
    </source>
</evidence>
<proteinExistence type="inferred from homology"/>
<reference evidence="13" key="2">
    <citation type="submission" date="2021-09" db="EMBL/GenBank/DDBJ databases">
        <authorList>
            <person name="Gilroy R."/>
        </authorList>
    </citation>
    <scope>NUCLEOTIDE SEQUENCE</scope>
    <source>
        <strain evidence="13">ChiGjej2B2-19336</strain>
    </source>
</reference>
<accession>A0A921AVX8</accession>
<dbReference type="PANTHER" id="PTHR46969">
    <property type="entry name" value="BIFUNCTIONAL PROTEIN HLDE"/>
    <property type="match status" value="1"/>
</dbReference>
<comment type="catalytic activity">
    <reaction evidence="10">
        <text>D-glycero-beta-D-manno-heptose 1-phosphate + ATP + H(+) = ADP-D-glycero-beta-D-manno-heptose + diphosphate</text>
        <dbReference type="Rhea" id="RHEA:27465"/>
        <dbReference type="ChEBI" id="CHEBI:15378"/>
        <dbReference type="ChEBI" id="CHEBI:30616"/>
        <dbReference type="ChEBI" id="CHEBI:33019"/>
        <dbReference type="ChEBI" id="CHEBI:59967"/>
        <dbReference type="ChEBI" id="CHEBI:61593"/>
        <dbReference type="EC" id="2.7.7.70"/>
    </reaction>
</comment>
<comment type="subunit">
    <text evidence="10">Homodimer.</text>
</comment>
<dbReference type="Proteomes" id="UP000698963">
    <property type="component" value="Unassembled WGS sequence"/>
</dbReference>
<dbReference type="EC" id="2.7.1.167" evidence="10"/>
<dbReference type="InterPro" id="IPR011611">
    <property type="entry name" value="PfkB_dom"/>
</dbReference>
<dbReference type="GO" id="GO:0005524">
    <property type="term" value="F:ATP binding"/>
    <property type="evidence" value="ECO:0007669"/>
    <property type="project" value="UniProtKB-UniRule"/>
</dbReference>
<dbReference type="EMBL" id="DYZA01000088">
    <property type="protein sequence ID" value="HJD96931.1"/>
    <property type="molecule type" value="Genomic_DNA"/>
</dbReference>
<feature type="domain" description="Cytidyltransferase-like" evidence="12">
    <location>
        <begin position="366"/>
        <end position="460"/>
    </location>
</feature>
<dbReference type="HAMAP" id="MF_01603">
    <property type="entry name" value="HldE"/>
    <property type="match status" value="1"/>
</dbReference>
<dbReference type="Gene3D" id="3.40.50.620">
    <property type="entry name" value="HUPs"/>
    <property type="match status" value="1"/>
</dbReference>
<dbReference type="NCBIfam" id="TIGR00125">
    <property type="entry name" value="cyt_tran_rel"/>
    <property type="match status" value="1"/>
</dbReference>
<dbReference type="InterPro" id="IPR011913">
    <property type="entry name" value="RfaE_dom_I"/>
</dbReference>
<gene>
    <name evidence="10" type="primary">hldE</name>
    <name evidence="13" type="ORF">K8W16_04730</name>
</gene>
<evidence type="ECO:0000259" key="12">
    <source>
        <dbReference type="Pfam" id="PF01467"/>
    </source>
</evidence>
<name>A0A921AVX8_9BACT</name>
<comment type="pathway">
    <text evidence="10">Nucleotide-sugar biosynthesis; ADP-L-glycero-beta-D-manno-heptose biosynthesis; ADP-L-glycero-beta-D-manno-heptose from D-glycero-beta-D-manno-heptose 7-phosphate: step 3/4.</text>
</comment>
<dbReference type="Pfam" id="PF01467">
    <property type="entry name" value="CTP_transf_like"/>
    <property type="match status" value="1"/>
</dbReference>
<keyword evidence="9 10" id="KW-0119">Carbohydrate metabolism</keyword>
<dbReference type="Pfam" id="PF00294">
    <property type="entry name" value="PfkB"/>
    <property type="match status" value="1"/>
</dbReference>
<keyword evidence="6 10" id="KW-0418">Kinase</keyword>
<dbReference type="RefSeq" id="WP_304121570.1">
    <property type="nucleotide sequence ID" value="NZ_DYZA01000088.1"/>
</dbReference>
<feature type="domain" description="Carbohydrate kinase PfkB" evidence="11">
    <location>
        <begin position="14"/>
        <end position="316"/>
    </location>
</feature>
<keyword evidence="8 10" id="KW-0511">Multifunctional enzyme</keyword>
<dbReference type="SUPFAM" id="SSF53613">
    <property type="entry name" value="Ribokinase-like"/>
    <property type="match status" value="1"/>
</dbReference>
<evidence type="ECO:0000256" key="10">
    <source>
        <dbReference type="HAMAP-Rule" id="MF_01603"/>
    </source>
</evidence>
<dbReference type="GO" id="GO:0033785">
    <property type="term" value="F:heptose 7-phosphate kinase activity"/>
    <property type="evidence" value="ECO:0007669"/>
    <property type="project" value="UniProtKB-UniRule"/>
</dbReference>
<comment type="function">
    <text evidence="2 10">Catalyzes the ADP transfer from ATP to D-glycero-beta-D-manno-heptose 1-phosphate, yielding ADP-D-glycero-beta-D-manno-heptose.</text>
</comment>
<dbReference type="SUPFAM" id="SSF52374">
    <property type="entry name" value="Nucleotidylyl transferase"/>
    <property type="match status" value="1"/>
</dbReference>
<feature type="region of interest" description="Cytidylyltransferase" evidence="10">
    <location>
        <begin position="366"/>
        <end position="497"/>
    </location>
</feature>
<comment type="similarity">
    <text evidence="10">In the N-terminal section; belongs to the carbohydrate kinase PfkB family.</text>
</comment>
<dbReference type="PANTHER" id="PTHR46969:SF1">
    <property type="entry name" value="BIFUNCTIONAL PROTEIN HLDE"/>
    <property type="match status" value="1"/>
</dbReference>
<evidence type="ECO:0000256" key="4">
    <source>
        <dbReference type="ARBA" id="ARBA00022695"/>
    </source>
</evidence>
<comment type="function">
    <text evidence="1 10">Catalyzes the phosphorylation of D-glycero-D-manno-heptose 7-phosphate at the C-1 position to selectively form D-glycero-beta-D-manno-heptose-1,7-bisphosphate.</text>
</comment>
<keyword evidence="4 10" id="KW-0548">Nucleotidyltransferase</keyword>
<organism evidence="13 14">
    <name type="scientific">Mailhella massiliensis</name>
    <dbReference type="NCBI Taxonomy" id="1903261"/>
    <lineage>
        <taxon>Bacteria</taxon>
        <taxon>Pseudomonadati</taxon>
        <taxon>Thermodesulfobacteriota</taxon>
        <taxon>Desulfovibrionia</taxon>
        <taxon>Desulfovibrionales</taxon>
        <taxon>Desulfovibrionaceae</taxon>
        <taxon>Mailhella</taxon>
    </lineage>
</organism>
<protein>
    <recommendedName>
        <fullName evidence="10">Bifunctional protein HldE</fullName>
    </recommendedName>
    <domain>
        <recommendedName>
            <fullName evidence="10">D-beta-D-heptose 7-phosphate kinase</fullName>
            <ecNumber evidence="10">2.7.1.167</ecNumber>
        </recommendedName>
        <alternativeName>
            <fullName evidence="10">D-beta-D-heptose 7-phosphotransferase</fullName>
        </alternativeName>
        <alternativeName>
            <fullName evidence="10">D-glycero-beta-D-manno-heptose-7-phosphate kinase</fullName>
        </alternativeName>
    </domain>
    <domain>
        <recommendedName>
            <fullName evidence="10">D-beta-D-heptose 1-phosphate adenylyltransferase</fullName>
            <ecNumber evidence="10">2.7.7.70</ecNumber>
        </recommendedName>
        <alternativeName>
            <fullName evidence="10">D-glycero-beta-D-manno-heptose 1-phosphate adenylyltransferase</fullName>
        </alternativeName>
    </domain>
</protein>
<dbReference type="InterPro" id="IPR014729">
    <property type="entry name" value="Rossmann-like_a/b/a_fold"/>
</dbReference>
<evidence type="ECO:0000256" key="5">
    <source>
        <dbReference type="ARBA" id="ARBA00022741"/>
    </source>
</evidence>
<evidence type="ECO:0000256" key="1">
    <source>
        <dbReference type="ARBA" id="ARBA00002319"/>
    </source>
</evidence>
<dbReference type="EC" id="2.7.7.70" evidence="10"/>
<evidence type="ECO:0000256" key="8">
    <source>
        <dbReference type="ARBA" id="ARBA00023268"/>
    </source>
</evidence>
<dbReference type="Gene3D" id="3.40.1190.20">
    <property type="match status" value="1"/>
</dbReference>
<keyword evidence="3 10" id="KW-0808">Transferase</keyword>
<evidence type="ECO:0000256" key="3">
    <source>
        <dbReference type="ARBA" id="ARBA00022679"/>
    </source>
</evidence>
<keyword evidence="5 10" id="KW-0547">Nucleotide-binding</keyword>
<dbReference type="GO" id="GO:0005829">
    <property type="term" value="C:cytosol"/>
    <property type="evidence" value="ECO:0007669"/>
    <property type="project" value="TreeGrafter"/>
</dbReference>
<dbReference type="AlphaFoldDB" id="A0A921AVX8"/>
<feature type="region of interest" description="Ribokinase" evidence="10">
    <location>
        <begin position="1"/>
        <end position="332"/>
    </location>
</feature>
<keyword evidence="7 10" id="KW-0067">ATP-binding</keyword>
<feature type="binding site" evidence="10">
    <location>
        <begin position="201"/>
        <end position="204"/>
    </location>
    <ligand>
        <name>ATP</name>
        <dbReference type="ChEBI" id="CHEBI:30616"/>
    </ligand>
</feature>
<evidence type="ECO:0000259" key="11">
    <source>
        <dbReference type="Pfam" id="PF00294"/>
    </source>
</evidence>
<reference evidence="13" key="1">
    <citation type="journal article" date="2021" name="PeerJ">
        <title>Extensive microbial diversity within the chicken gut microbiome revealed by metagenomics and culture.</title>
        <authorList>
            <person name="Gilroy R."/>
            <person name="Ravi A."/>
            <person name="Getino M."/>
            <person name="Pursley I."/>
            <person name="Horton D.L."/>
            <person name="Alikhan N.F."/>
            <person name="Baker D."/>
            <person name="Gharbi K."/>
            <person name="Hall N."/>
            <person name="Watson M."/>
            <person name="Adriaenssens E.M."/>
            <person name="Foster-Nyarko E."/>
            <person name="Jarju S."/>
            <person name="Secka A."/>
            <person name="Antonio M."/>
            <person name="Oren A."/>
            <person name="Chaudhuri R.R."/>
            <person name="La Ragione R."/>
            <person name="Hildebrand F."/>
            <person name="Pallen M.J."/>
        </authorList>
    </citation>
    <scope>NUCLEOTIDE SEQUENCE</scope>
    <source>
        <strain evidence="13">ChiGjej2B2-19336</strain>
    </source>
</reference>
<dbReference type="InterPro" id="IPR023030">
    <property type="entry name" value="Bifunc_HldE"/>
</dbReference>
<feature type="active site" evidence="10">
    <location>
        <position position="278"/>
    </location>
</feature>
<evidence type="ECO:0000313" key="13">
    <source>
        <dbReference type="EMBL" id="HJD96931.1"/>
    </source>
</evidence>